<evidence type="ECO:0000313" key="2">
    <source>
        <dbReference type="Proteomes" id="UP000266861"/>
    </source>
</evidence>
<gene>
    <name evidence="1" type="ORF">Glove_40g139</name>
</gene>
<evidence type="ECO:0008006" key="3">
    <source>
        <dbReference type="Google" id="ProtNLM"/>
    </source>
</evidence>
<dbReference type="Proteomes" id="UP000266861">
    <property type="component" value="Unassembled WGS sequence"/>
</dbReference>
<organism evidence="1 2">
    <name type="scientific">Diversispora epigaea</name>
    <dbReference type="NCBI Taxonomy" id="1348612"/>
    <lineage>
        <taxon>Eukaryota</taxon>
        <taxon>Fungi</taxon>
        <taxon>Fungi incertae sedis</taxon>
        <taxon>Mucoromycota</taxon>
        <taxon>Glomeromycotina</taxon>
        <taxon>Glomeromycetes</taxon>
        <taxon>Diversisporales</taxon>
        <taxon>Diversisporaceae</taxon>
        <taxon>Diversispora</taxon>
    </lineage>
</organism>
<name>A0A397JQ68_9GLOM</name>
<protein>
    <recommendedName>
        <fullName evidence="3">Replication origin-binding protein domain-containing protein</fullName>
    </recommendedName>
</protein>
<dbReference type="AlphaFoldDB" id="A0A397JQ68"/>
<dbReference type="OrthoDB" id="2373574at2759"/>
<dbReference type="STRING" id="1348612.A0A397JQ68"/>
<comment type="caution">
    <text evidence="1">The sequence shown here is derived from an EMBL/GenBank/DDBJ whole genome shotgun (WGS) entry which is preliminary data.</text>
</comment>
<evidence type="ECO:0000313" key="1">
    <source>
        <dbReference type="EMBL" id="RHZ87063.1"/>
    </source>
</evidence>
<proteinExistence type="predicted"/>
<accession>A0A397JQ68</accession>
<dbReference type="EMBL" id="PQFF01000038">
    <property type="protein sequence ID" value="RHZ87063.1"/>
    <property type="molecule type" value="Genomic_DNA"/>
</dbReference>
<keyword evidence="2" id="KW-1185">Reference proteome</keyword>
<reference evidence="1 2" key="1">
    <citation type="submission" date="2018-08" db="EMBL/GenBank/DDBJ databases">
        <title>Genome and evolution of the arbuscular mycorrhizal fungus Diversispora epigaea (formerly Glomus versiforme) and its bacterial endosymbionts.</title>
        <authorList>
            <person name="Sun X."/>
            <person name="Fei Z."/>
            <person name="Harrison M."/>
        </authorList>
    </citation>
    <scope>NUCLEOTIDE SEQUENCE [LARGE SCALE GENOMIC DNA]</scope>
    <source>
        <strain evidence="1 2">IT104</strain>
    </source>
</reference>
<sequence>MESEKINARDVFICICCSYIRALHMILDCSWEEIFEGLVIATSSDSSKCSYHLLYAPALLIDYQELKQFTKLVHKLTGEKYDKFIDMGLPGRNFNLRLIGSAKKDRVKRILKFSLDNGWDELDHARVQPPLSAKFEVKPHILSVEKINQKKIIVGQNSLKKYANLVMQEYSNYLGGWDIEEKDSQYFVYFSRKAYMQNHNESGKIFNDPYIAEKIQQKNKNNITPPVIHKVKEIPAWAKCDSFLTATEVYEERYVKPLLKEGDVYVGSGWETGKTYTLEHLTIPDAINLLALSTQHTYSSAITVRLNLKSYCDIETKDINLPDYQRVVCQIEIVSVNDQAQTCLAGWSREQLEQLYKLIHDGKQFSVIHNTYQPQKGKTFRLAPNKETVLAELWEWAKQMSSLSPNERKSASLICHLRRDVQGIVYALRVDFPELRIKKYHGKSDPIEKAGDFSNVEEAWKNIDLVVYNSTLKIGVSCTNLKFKQVFCLFNSYIETNAGTNQMLFRMRYIKDYICYIEQRASNVPITEEELFNWLLKAKQECLPQELQNRGIFPDIESIIRNKDIPTIRLWVAYMLEKF</sequence>